<keyword evidence="2" id="KW-0238">DNA-binding</keyword>
<dbReference type="InterPro" id="IPR008920">
    <property type="entry name" value="TF_FadR/GntR_C"/>
</dbReference>
<keyword evidence="3" id="KW-0804">Transcription</keyword>
<dbReference type="CDD" id="cd07377">
    <property type="entry name" value="WHTH_GntR"/>
    <property type="match status" value="1"/>
</dbReference>
<evidence type="ECO:0000259" key="4">
    <source>
        <dbReference type="PROSITE" id="PS50949"/>
    </source>
</evidence>
<evidence type="ECO:0000313" key="5">
    <source>
        <dbReference type="EMBL" id="MDA5399627.1"/>
    </source>
</evidence>
<dbReference type="PROSITE" id="PS50949">
    <property type="entry name" value="HTH_GNTR"/>
    <property type="match status" value="1"/>
</dbReference>
<dbReference type="SUPFAM" id="SSF46785">
    <property type="entry name" value="Winged helix' DNA-binding domain"/>
    <property type="match status" value="1"/>
</dbReference>
<dbReference type="InterPro" id="IPR036388">
    <property type="entry name" value="WH-like_DNA-bd_sf"/>
</dbReference>
<dbReference type="Gene3D" id="1.20.120.530">
    <property type="entry name" value="GntR ligand-binding domain-like"/>
    <property type="match status" value="1"/>
</dbReference>
<dbReference type="SMART" id="SM00895">
    <property type="entry name" value="FCD"/>
    <property type="match status" value="1"/>
</dbReference>
<name>A0A9X3UI95_9HYPH</name>
<dbReference type="GO" id="GO:0003677">
    <property type="term" value="F:DNA binding"/>
    <property type="evidence" value="ECO:0007669"/>
    <property type="project" value="UniProtKB-KW"/>
</dbReference>
<dbReference type="PANTHER" id="PTHR43537:SF45">
    <property type="entry name" value="GNTR FAMILY REGULATORY PROTEIN"/>
    <property type="match status" value="1"/>
</dbReference>
<sequence>MSKVQKMRHPTKGSGLPLAKHAYQDLLHRIISFELEPYQSLSEASVSEMLGISRTPAREALALLAERGFVEVMPQRGSRVSPLRNSDLERSQFMREALELALLRRVVALPARDKLIESLRKEITLQRTYLQFDDKDGFYGSDEEFHGLIAAYAGRSDVLPDIRRMKVHMDRFRHLMVQAVEDLDVVIHQHTQIADAIETGDADAAEAAMLTHLRRIFSYVDEARSKYPDYFDSSPEPNLRVRP</sequence>
<dbReference type="AlphaFoldDB" id="A0A9X3UI95"/>
<dbReference type="InterPro" id="IPR011711">
    <property type="entry name" value="GntR_C"/>
</dbReference>
<organism evidence="5 6">
    <name type="scientific">Hoeflea prorocentri</name>
    <dbReference type="NCBI Taxonomy" id="1922333"/>
    <lineage>
        <taxon>Bacteria</taxon>
        <taxon>Pseudomonadati</taxon>
        <taxon>Pseudomonadota</taxon>
        <taxon>Alphaproteobacteria</taxon>
        <taxon>Hyphomicrobiales</taxon>
        <taxon>Rhizobiaceae</taxon>
        <taxon>Hoeflea</taxon>
    </lineage>
</organism>
<dbReference type="Pfam" id="PF00392">
    <property type="entry name" value="GntR"/>
    <property type="match status" value="1"/>
</dbReference>
<keyword evidence="6" id="KW-1185">Reference proteome</keyword>
<protein>
    <submittedName>
        <fullName evidence="5">GntR family transcriptional regulator</fullName>
    </submittedName>
</protein>
<evidence type="ECO:0000256" key="3">
    <source>
        <dbReference type="ARBA" id="ARBA00023163"/>
    </source>
</evidence>
<proteinExistence type="predicted"/>
<dbReference type="PANTHER" id="PTHR43537">
    <property type="entry name" value="TRANSCRIPTIONAL REGULATOR, GNTR FAMILY"/>
    <property type="match status" value="1"/>
</dbReference>
<dbReference type="Gene3D" id="1.10.10.10">
    <property type="entry name" value="Winged helix-like DNA-binding domain superfamily/Winged helix DNA-binding domain"/>
    <property type="match status" value="1"/>
</dbReference>
<dbReference type="Pfam" id="PF07729">
    <property type="entry name" value="FCD"/>
    <property type="match status" value="1"/>
</dbReference>
<dbReference type="InterPro" id="IPR036390">
    <property type="entry name" value="WH_DNA-bd_sf"/>
</dbReference>
<feature type="domain" description="HTH gntR-type" evidence="4">
    <location>
        <begin position="16"/>
        <end position="83"/>
    </location>
</feature>
<reference evidence="5" key="1">
    <citation type="submission" date="2022-11" db="EMBL/GenBank/DDBJ databases">
        <title>Draft genome sequence of Hoeflea poritis E7-10 and Hoeflea prorocentri PM5-8, separated from scleractinian coral Porites lutea and marine dinoflagellate.</title>
        <authorList>
            <person name="Zhang G."/>
            <person name="Wei Q."/>
            <person name="Cai L."/>
        </authorList>
    </citation>
    <scope>NUCLEOTIDE SEQUENCE</scope>
    <source>
        <strain evidence="5">PM5-8</strain>
    </source>
</reference>
<dbReference type="SUPFAM" id="SSF48008">
    <property type="entry name" value="GntR ligand-binding domain-like"/>
    <property type="match status" value="1"/>
</dbReference>
<evidence type="ECO:0000313" key="6">
    <source>
        <dbReference type="Proteomes" id="UP001151234"/>
    </source>
</evidence>
<dbReference type="Proteomes" id="UP001151234">
    <property type="component" value="Unassembled WGS sequence"/>
</dbReference>
<keyword evidence="1" id="KW-0805">Transcription regulation</keyword>
<dbReference type="EMBL" id="JAPJZI010000001">
    <property type="protein sequence ID" value="MDA5399627.1"/>
    <property type="molecule type" value="Genomic_DNA"/>
</dbReference>
<comment type="caution">
    <text evidence="5">The sequence shown here is derived from an EMBL/GenBank/DDBJ whole genome shotgun (WGS) entry which is preliminary data.</text>
</comment>
<dbReference type="GO" id="GO:0003700">
    <property type="term" value="F:DNA-binding transcription factor activity"/>
    <property type="evidence" value="ECO:0007669"/>
    <property type="project" value="InterPro"/>
</dbReference>
<evidence type="ECO:0000256" key="1">
    <source>
        <dbReference type="ARBA" id="ARBA00023015"/>
    </source>
</evidence>
<dbReference type="InterPro" id="IPR000524">
    <property type="entry name" value="Tscrpt_reg_HTH_GntR"/>
</dbReference>
<dbReference type="RefSeq" id="WP_267991053.1">
    <property type="nucleotide sequence ID" value="NZ_JAPJZI010000001.1"/>
</dbReference>
<accession>A0A9X3UI95</accession>
<evidence type="ECO:0000256" key="2">
    <source>
        <dbReference type="ARBA" id="ARBA00023125"/>
    </source>
</evidence>
<gene>
    <name evidence="5" type="ORF">OQ273_13670</name>
</gene>
<dbReference type="SMART" id="SM00345">
    <property type="entry name" value="HTH_GNTR"/>
    <property type="match status" value="1"/>
</dbReference>